<dbReference type="GO" id="GO:0016758">
    <property type="term" value="F:hexosyltransferase activity"/>
    <property type="evidence" value="ECO:0007669"/>
    <property type="project" value="UniProtKB-ARBA"/>
</dbReference>
<proteinExistence type="predicted"/>
<dbReference type="CDD" id="cd00761">
    <property type="entry name" value="Glyco_tranf_GTA_type"/>
    <property type="match status" value="1"/>
</dbReference>
<dbReference type="Gene3D" id="3.90.550.10">
    <property type="entry name" value="Spore Coat Polysaccharide Biosynthesis Protein SpsA, Chain A"/>
    <property type="match status" value="1"/>
</dbReference>
<organism evidence="2 3">
    <name type="scientific">candidate division WS6 bacterium GW2011_GWF1_35_23</name>
    <dbReference type="NCBI Taxonomy" id="1619097"/>
    <lineage>
        <taxon>Bacteria</taxon>
        <taxon>Candidatus Dojkabacteria</taxon>
    </lineage>
</organism>
<comment type="caution">
    <text evidence="2">The sequence shown here is derived from an EMBL/GenBank/DDBJ whole genome shotgun (WGS) entry which is preliminary data.</text>
</comment>
<feature type="domain" description="Glycosyltransferase 2-like" evidence="1">
    <location>
        <begin position="7"/>
        <end position="164"/>
    </location>
</feature>
<dbReference type="EMBL" id="LBQH01000007">
    <property type="protein sequence ID" value="KKP77930.1"/>
    <property type="molecule type" value="Genomic_DNA"/>
</dbReference>
<gene>
    <name evidence="2" type="ORF">UR73_C0007G0015</name>
</gene>
<dbReference type="PANTHER" id="PTHR22916">
    <property type="entry name" value="GLYCOSYLTRANSFERASE"/>
    <property type="match status" value="1"/>
</dbReference>
<dbReference type="InterPro" id="IPR029044">
    <property type="entry name" value="Nucleotide-diphossugar_trans"/>
</dbReference>
<evidence type="ECO:0000259" key="1">
    <source>
        <dbReference type="Pfam" id="PF00535"/>
    </source>
</evidence>
<keyword evidence="2" id="KW-0808">Transferase</keyword>
<protein>
    <submittedName>
        <fullName evidence="2">Glycosyl transferase family 2</fullName>
    </submittedName>
</protein>
<dbReference type="Proteomes" id="UP000034816">
    <property type="component" value="Unassembled WGS sequence"/>
</dbReference>
<dbReference type="PANTHER" id="PTHR22916:SF3">
    <property type="entry name" value="UDP-GLCNAC:BETAGAL BETA-1,3-N-ACETYLGLUCOSAMINYLTRANSFERASE-LIKE PROTEIN 1"/>
    <property type="match status" value="1"/>
</dbReference>
<reference evidence="2 3" key="1">
    <citation type="journal article" date="2015" name="Nature">
        <title>rRNA introns, odd ribosomes, and small enigmatic genomes across a large radiation of phyla.</title>
        <authorList>
            <person name="Brown C.T."/>
            <person name="Hug L.A."/>
            <person name="Thomas B.C."/>
            <person name="Sharon I."/>
            <person name="Castelle C.J."/>
            <person name="Singh A."/>
            <person name="Wilkins M.J."/>
            <person name="Williams K.H."/>
            <person name="Banfield J.F."/>
        </authorList>
    </citation>
    <scope>NUCLEOTIDE SEQUENCE [LARGE SCALE GENOMIC DNA]</scope>
</reference>
<dbReference type="AlphaFoldDB" id="A0A0G0ES22"/>
<evidence type="ECO:0000313" key="2">
    <source>
        <dbReference type="EMBL" id="KKP77930.1"/>
    </source>
</evidence>
<evidence type="ECO:0000313" key="3">
    <source>
        <dbReference type="Proteomes" id="UP000034816"/>
    </source>
</evidence>
<dbReference type="InterPro" id="IPR001173">
    <property type="entry name" value="Glyco_trans_2-like"/>
</dbReference>
<dbReference type="Pfam" id="PF00535">
    <property type="entry name" value="Glycos_transf_2"/>
    <property type="match status" value="1"/>
</dbReference>
<name>A0A0G0ES22_9BACT</name>
<sequence length="298" mass="34590">MKNPRISVIIPAYNRAHTLDRAVQSVINQTYTNWELIIVDDASTDDTENLVKKYIDEKIKYYRNSVNKQKSYSRNRGVKVSVGEYVAFLDSDDEWLPEKLERQISSLEDKYVGCFTGAYKVLGEKKIARHPVIKESLLLDILKNRISISMGSTCLVKKDIFERVGGFREEMTVNEDLELAIRLCSGNSFTLISEPLINIYDVDKPRKAERVEEAKEKLLKYSEKIINRFSENDQKIIYAKQYLSISRAYAAEGDRKNTLKLLKKSLNYKFLFSDRFRVSPQETYLVIPALLIKNLFKK</sequence>
<accession>A0A0G0ES22</accession>
<dbReference type="SUPFAM" id="SSF53448">
    <property type="entry name" value="Nucleotide-diphospho-sugar transferases"/>
    <property type="match status" value="1"/>
</dbReference>